<keyword evidence="2" id="KW-1133">Transmembrane helix</keyword>
<evidence type="ECO:0000259" key="5">
    <source>
        <dbReference type="PROSITE" id="PS50887"/>
    </source>
</evidence>
<evidence type="ECO:0000313" key="6">
    <source>
        <dbReference type="EMBL" id="RDH91523.1"/>
    </source>
</evidence>
<dbReference type="CDD" id="cd01948">
    <property type="entry name" value="EAL"/>
    <property type="match status" value="1"/>
</dbReference>
<dbReference type="Proteomes" id="UP000255508">
    <property type="component" value="Unassembled WGS sequence"/>
</dbReference>
<dbReference type="InterPro" id="IPR043128">
    <property type="entry name" value="Rev_trsase/Diguanyl_cyclase"/>
</dbReference>
<sequence>MELKRHYFQSRVARRFSLSFMLSALLPLAIFFLLSSFYVVDLLDSIDSKRIEETSKGTGMAITRHLRLLEEELKLFSNSLLEKRDNVHNGNLIPVTDELITTVGAIFSTNLVPSKYYRYGTTDIELPRLTLEQQHSLAKGRSTILFGHPVEQRPYFFILRAIDPERLNLGLIWAIIDIEIIRTIGEEQAVGPVFCVADESLNPLFCSSQEQRSLISSLSNDLSIDNRSTVSRNYIGEEFLIGYWKLFLPSLYESDPWIVVVGYPRDYWREGVVGFLYLVIPVVILAGLLVAIFTMRQVRSRLAPLDILRDATGKISAGAFDRRVQLSSGDEFEELANDFNHMTERLGAQFNNLNALIELDKAILSSLDINLIIETVLHRLNDIAHFSSPGFLLIERFRKNKGTLFHLHGKESLIEETSINLNDEFIEKINKPTNPMNWFEENPNFLFSPCPPDTANNHACIVPVLTQQRLTGFFIFFNESCSSTSQETSARLLEYANHVAIAIGNAQWEEDLYHQAHYDPLTELPNRALLYDRLDQATRLARRNNNHVAVCFLDIDLFKNVNDSFGHNAGDLYLIELGKRLSSSIRQTDTIVRFAGDEFVILMPEIPPHKTVPSVLSVVEKIQNALKADFVTSNFSITPSLSIGIAIFPKDAEDTDSLLKCADTAMYHAKENKRGEYQFYSHEMNRVMIERLIIGQELQIAIRDDQFYLTFQPQVDALNGKITGAEALIRWRHPEKGIISPEEFIPIAEDSGLINEIGDWVINRACIVTKQMIDENKSRPFRMSINISAKQFEQGYALIQKLNNAIKQSGLDHKHIEIEVTESILMKDLTKTIEILNNIRKTGVTVAVDDFGTGYSSLNYLRKLPIDALKIDKSFTQEMQTHSTSAAIVSMIIQIAHLLKLRVIAEGVETNHQRNALLEEGCTHHQGYYYGKLMNLANLRKVLTEESDTSSN</sequence>
<keyword evidence="2" id="KW-0472">Membrane</keyword>
<dbReference type="SUPFAM" id="SSF55781">
    <property type="entry name" value="GAF domain-like"/>
    <property type="match status" value="1"/>
</dbReference>
<keyword evidence="2" id="KW-0812">Transmembrane</keyword>
<feature type="domain" description="EAL" evidence="3">
    <location>
        <begin position="691"/>
        <end position="947"/>
    </location>
</feature>
<dbReference type="GO" id="GO:0007165">
    <property type="term" value="P:signal transduction"/>
    <property type="evidence" value="ECO:0007669"/>
    <property type="project" value="InterPro"/>
</dbReference>
<proteinExistence type="predicted"/>
<dbReference type="InterPro" id="IPR001633">
    <property type="entry name" value="EAL_dom"/>
</dbReference>
<dbReference type="InterPro" id="IPR000160">
    <property type="entry name" value="GGDEF_dom"/>
</dbReference>
<dbReference type="EMBL" id="QFXD01000112">
    <property type="protein sequence ID" value="RDH91523.1"/>
    <property type="molecule type" value="Genomic_DNA"/>
</dbReference>
<dbReference type="InterPro" id="IPR035919">
    <property type="entry name" value="EAL_sf"/>
</dbReference>
<protein>
    <recommendedName>
        <fullName evidence="8">GGDEF domain-containing protein</fullName>
    </recommendedName>
</protein>
<dbReference type="SUPFAM" id="SSF141868">
    <property type="entry name" value="EAL domain-like"/>
    <property type="match status" value="1"/>
</dbReference>
<dbReference type="InterPro" id="IPR029787">
    <property type="entry name" value="Nucleotide_cyclase"/>
</dbReference>
<dbReference type="AlphaFoldDB" id="A0A370DYK2"/>
<dbReference type="Pfam" id="PF00672">
    <property type="entry name" value="HAMP"/>
    <property type="match status" value="1"/>
</dbReference>
<organism evidence="6 7">
    <name type="scientific">endosymbiont of Lamellibrachia luymesi</name>
    <dbReference type="NCBI Taxonomy" id="2200907"/>
    <lineage>
        <taxon>Bacteria</taxon>
        <taxon>Pseudomonadati</taxon>
        <taxon>Pseudomonadota</taxon>
        <taxon>Gammaproteobacteria</taxon>
        <taxon>sulfur-oxidizing symbionts</taxon>
    </lineage>
</organism>
<dbReference type="GO" id="GO:0003824">
    <property type="term" value="F:catalytic activity"/>
    <property type="evidence" value="ECO:0007669"/>
    <property type="project" value="UniProtKB-ARBA"/>
</dbReference>
<dbReference type="GO" id="GO:0016020">
    <property type="term" value="C:membrane"/>
    <property type="evidence" value="ECO:0007669"/>
    <property type="project" value="InterPro"/>
</dbReference>
<dbReference type="PROSITE" id="PS50883">
    <property type="entry name" value="EAL"/>
    <property type="match status" value="1"/>
</dbReference>
<dbReference type="PANTHER" id="PTHR44757:SF2">
    <property type="entry name" value="BIOFILM ARCHITECTURE MAINTENANCE PROTEIN MBAA"/>
    <property type="match status" value="1"/>
</dbReference>
<dbReference type="PROSITE" id="PS50887">
    <property type="entry name" value="GGDEF"/>
    <property type="match status" value="1"/>
</dbReference>
<dbReference type="CDD" id="cd01949">
    <property type="entry name" value="GGDEF"/>
    <property type="match status" value="1"/>
</dbReference>
<dbReference type="PANTHER" id="PTHR44757">
    <property type="entry name" value="DIGUANYLATE CYCLASE DGCP"/>
    <property type="match status" value="1"/>
</dbReference>
<evidence type="ECO:0000256" key="1">
    <source>
        <dbReference type="ARBA" id="ARBA00001946"/>
    </source>
</evidence>
<reference evidence="6 7" key="1">
    <citation type="journal article" date="2018" name="ISME J.">
        <title>Endosymbiont genomes yield clues of tubeworm success.</title>
        <authorList>
            <person name="Li Y."/>
            <person name="Liles M.R."/>
            <person name="Halanych K.M."/>
        </authorList>
    </citation>
    <scope>NUCLEOTIDE SEQUENCE [LARGE SCALE GENOMIC DNA]</scope>
    <source>
        <strain evidence="6">A1422</strain>
    </source>
</reference>
<name>A0A370DYK2_9GAMM</name>
<comment type="caution">
    <text evidence="6">The sequence shown here is derived from an EMBL/GenBank/DDBJ whole genome shotgun (WGS) entry which is preliminary data.</text>
</comment>
<feature type="transmembrane region" description="Helical" evidence="2">
    <location>
        <begin position="275"/>
        <end position="295"/>
    </location>
</feature>
<feature type="domain" description="GGDEF" evidence="5">
    <location>
        <begin position="546"/>
        <end position="682"/>
    </location>
</feature>
<dbReference type="SMART" id="SM00267">
    <property type="entry name" value="GGDEF"/>
    <property type="match status" value="1"/>
</dbReference>
<comment type="cofactor">
    <cofactor evidence="1">
        <name>Mg(2+)</name>
        <dbReference type="ChEBI" id="CHEBI:18420"/>
    </cofactor>
</comment>
<dbReference type="PROSITE" id="PS50885">
    <property type="entry name" value="HAMP"/>
    <property type="match status" value="1"/>
</dbReference>
<evidence type="ECO:0000259" key="3">
    <source>
        <dbReference type="PROSITE" id="PS50883"/>
    </source>
</evidence>
<dbReference type="CDD" id="cd06225">
    <property type="entry name" value="HAMP"/>
    <property type="match status" value="1"/>
</dbReference>
<feature type="domain" description="HAMP" evidence="4">
    <location>
        <begin position="299"/>
        <end position="351"/>
    </location>
</feature>
<evidence type="ECO:0000313" key="7">
    <source>
        <dbReference type="Proteomes" id="UP000255508"/>
    </source>
</evidence>
<feature type="transmembrane region" description="Helical" evidence="2">
    <location>
        <begin position="20"/>
        <end position="40"/>
    </location>
</feature>
<dbReference type="Pfam" id="PF00990">
    <property type="entry name" value="GGDEF"/>
    <property type="match status" value="1"/>
</dbReference>
<dbReference type="Pfam" id="PF00563">
    <property type="entry name" value="EAL"/>
    <property type="match status" value="1"/>
</dbReference>
<dbReference type="InterPro" id="IPR003660">
    <property type="entry name" value="HAMP_dom"/>
</dbReference>
<dbReference type="NCBIfam" id="TIGR00254">
    <property type="entry name" value="GGDEF"/>
    <property type="match status" value="1"/>
</dbReference>
<gene>
    <name evidence="6" type="ORF">DIZ79_05980</name>
</gene>
<evidence type="ECO:0000256" key="2">
    <source>
        <dbReference type="SAM" id="Phobius"/>
    </source>
</evidence>
<dbReference type="FunFam" id="3.30.70.270:FF:000001">
    <property type="entry name" value="Diguanylate cyclase domain protein"/>
    <property type="match status" value="1"/>
</dbReference>
<dbReference type="SUPFAM" id="SSF55073">
    <property type="entry name" value="Nucleotide cyclase"/>
    <property type="match status" value="1"/>
</dbReference>
<evidence type="ECO:0008006" key="8">
    <source>
        <dbReference type="Google" id="ProtNLM"/>
    </source>
</evidence>
<dbReference type="Gene3D" id="3.20.20.450">
    <property type="entry name" value="EAL domain"/>
    <property type="match status" value="1"/>
</dbReference>
<dbReference type="SUPFAM" id="SSF158472">
    <property type="entry name" value="HAMP domain-like"/>
    <property type="match status" value="1"/>
</dbReference>
<dbReference type="InterPro" id="IPR052155">
    <property type="entry name" value="Biofilm_reg_signaling"/>
</dbReference>
<dbReference type="Gene3D" id="6.10.340.10">
    <property type="match status" value="1"/>
</dbReference>
<dbReference type="InterPro" id="IPR029016">
    <property type="entry name" value="GAF-like_dom_sf"/>
</dbReference>
<dbReference type="Gene3D" id="3.30.450.40">
    <property type="match status" value="1"/>
</dbReference>
<dbReference type="Gene3D" id="3.30.70.270">
    <property type="match status" value="1"/>
</dbReference>
<evidence type="ECO:0000259" key="4">
    <source>
        <dbReference type="PROSITE" id="PS50885"/>
    </source>
</evidence>
<dbReference type="SMART" id="SM00052">
    <property type="entry name" value="EAL"/>
    <property type="match status" value="1"/>
</dbReference>
<dbReference type="SMART" id="SM00304">
    <property type="entry name" value="HAMP"/>
    <property type="match status" value="1"/>
</dbReference>
<accession>A0A370DYK2</accession>